<organism evidence="11 12">
    <name type="scientific">Phoenix dactylifera</name>
    <name type="common">Date palm</name>
    <dbReference type="NCBI Taxonomy" id="42345"/>
    <lineage>
        <taxon>Eukaryota</taxon>
        <taxon>Viridiplantae</taxon>
        <taxon>Streptophyta</taxon>
        <taxon>Embryophyta</taxon>
        <taxon>Tracheophyta</taxon>
        <taxon>Spermatophyta</taxon>
        <taxon>Magnoliopsida</taxon>
        <taxon>Liliopsida</taxon>
        <taxon>Arecaceae</taxon>
        <taxon>Coryphoideae</taxon>
        <taxon>Phoeniceae</taxon>
        <taxon>Phoenix</taxon>
    </lineage>
</organism>
<evidence type="ECO:0000259" key="10">
    <source>
        <dbReference type="Pfam" id="PF13962"/>
    </source>
</evidence>
<feature type="transmembrane region" description="Helical" evidence="9">
    <location>
        <begin position="582"/>
        <end position="611"/>
    </location>
</feature>
<comment type="subcellular location">
    <subcellularLocation>
        <location evidence="1">Membrane</location>
        <topology evidence="1">Multi-pass membrane protein</topology>
    </subcellularLocation>
</comment>
<reference evidence="12" key="2">
    <citation type="submission" date="2025-08" db="UniProtKB">
        <authorList>
            <consortium name="RefSeq"/>
        </authorList>
    </citation>
    <scope>IDENTIFICATION</scope>
    <source>
        <tissue evidence="12">Young leaves</tissue>
    </source>
</reference>
<dbReference type="Pfam" id="PF13637">
    <property type="entry name" value="Ank_4"/>
    <property type="match status" value="1"/>
</dbReference>
<evidence type="ECO:0000256" key="1">
    <source>
        <dbReference type="ARBA" id="ARBA00004141"/>
    </source>
</evidence>
<feature type="compositionally biased region" description="Basic and acidic residues" evidence="8">
    <location>
        <begin position="462"/>
        <end position="484"/>
    </location>
</feature>
<dbReference type="InterPro" id="IPR026961">
    <property type="entry name" value="PGG_dom"/>
</dbReference>
<keyword evidence="5 7" id="KW-0040">ANK repeat</keyword>
<dbReference type="RefSeq" id="XP_038984244.1">
    <property type="nucleotide sequence ID" value="XM_039128316.1"/>
</dbReference>
<dbReference type="Pfam" id="PF13962">
    <property type="entry name" value="PGG"/>
    <property type="match status" value="1"/>
</dbReference>
<dbReference type="InterPro" id="IPR002110">
    <property type="entry name" value="Ankyrin_rpt"/>
</dbReference>
<keyword evidence="4 9" id="KW-1133">Transmembrane helix</keyword>
<feature type="transmembrane region" description="Helical" evidence="9">
    <location>
        <begin position="617"/>
        <end position="645"/>
    </location>
</feature>
<proteinExistence type="predicted"/>
<dbReference type="Pfam" id="PF12796">
    <property type="entry name" value="Ank_2"/>
    <property type="match status" value="3"/>
</dbReference>
<dbReference type="PROSITE" id="PS50297">
    <property type="entry name" value="ANK_REP_REGION"/>
    <property type="match status" value="4"/>
</dbReference>
<feature type="transmembrane region" description="Helical" evidence="9">
    <location>
        <begin position="506"/>
        <end position="529"/>
    </location>
</feature>
<dbReference type="InterPro" id="IPR036770">
    <property type="entry name" value="Ankyrin_rpt-contain_sf"/>
</dbReference>
<feature type="repeat" description="ANK" evidence="7">
    <location>
        <begin position="384"/>
        <end position="406"/>
    </location>
</feature>
<evidence type="ECO:0000256" key="5">
    <source>
        <dbReference type="ARBA" id="ARBA00023043"/>
    </source>
</evidence>
<protein>
    <submittedName>
        <fullName evidence="12">Protein ACCELERATED CELL DEATH 6-like</fullName>
    </submittedName>
</protein>
<dbReference type="GeneID" id="103698346"/>
<dbReference type="PROSITE" id="PS50088">
    <property type="entry name" value="ANK_REPEAT"/>
    <property type="match status" value="4"/>
</dbReference>
<feature type="repeat" description="ANK" evidence="7">
    <location>
        <begin position="313"/>
        <end position="345"/>
    </location>
</feature>
<evidence type="ECO:0000313" key="12">
    <source>
        <dbReference type="RefSeq" id="XP_038984244.1"/>
    </source>
</evidence>
<keyword evidence="3" id="KW-0677">Repeat</keyword>
<evidence type="ECO:0000313" key="11">
    <source>
        <dbReference type="Proteomes" id="UP000228380"/>
    </source>
</evidence>
<keyword evidence="2 9" id="KW-0812">Transmembrane</keyword>
<dbReference type="Proteomes" id="UP000228380">
    <property type="component" value="Chromosome 7"/>
</dbReference>
<dbReference type="Gene3D" id="1.25.40.20">
    <property type="entry name" value="Ankyrin repeat-containing domain"/>
    <property type="match status" value="2"/>
</dbReference>
<gene>
    <name evidence="12" type="primary">LOC103698346</name>
</gene>
<sequence>MAEESMTSTTAQTDSDLEVPLGEVPPFRIAMNPILLKSVRSGDKRILDELLRPRDFSSGASVGEIAITVRKDAPTQEDTRCLLGVTLEGNTALHIVASRGHFEIAKEICRREISLLAAPNTRLDTPLHCAARAGYDEIVSLIIQSAREGEIEERRVLRARNRDEANALHEAAKYNHASVAKVLMDADARLPPMPNDDRLASMLNDDGMSPLYLAIATGSLDVAKALLRSSSWDWENSSLESYAGPNKKTALHVAVLLSREITQVLLDRKPMLAKGVDSSGGIPLHYAALDGHHDTVKLLLKRDPSTAYQPDANGSFPIHMAARRGNVRILNQILEQCPDTDELLDKEGKNFLHVAFKRGNLDAVKKIISKRPDLRKLLNDQDNEGNTPLHTAVKNSDKASVHFLLRDKTVCVNVINHDGFTPLDLAYGMLDEGQLQFWTNSKFCIASCLALTKALPSPRELHDLESGKLSSDETKEKLSGDDKFKKKSSNVEGNAIGRRIEFAKNIGIVMVLIATVTFAAAFTVPGGYIQDDHAGRGTAVLAKEYAFNVFLVSDAAAMVSSMLATVWLIHSGIWTLDSRHRLEVLGAALVCLWVAFAGMSTAFAMGIYVVLPLNHNGIGVLLCVFAGVVPIHGCLVPNYSFYTFLKTVIIRQGYRKCIWPTTHLHDKKHFDPYWLTCAHLISFLVMAFGPNALFFLLAAAL</sequence>
<evidence type="ECO:0000256" key="9">
    <source>
        <dbReference type="SAM" id="Phobius"/>
    </source>
</evidence>
<dbReference type="KEGG" id="pda:103698346"/>
<keyword evidence="6 9" id="KW-0472">Membrane</keyword>
<feature type="repeat" description="ANK" evidence="7">
    <location>
        <begin position="279"/>
        <end position="311"/>
    </location>
</feature>
<reference evidence="11" key="1">
    <citation type="journal article" date="2019" name="Nat. Commun.">
        <title>Genome-wide association mapping of date palm fruit traits.</title>
        <authorList>
            <person name="Hazzouri K.M."/>
            <person name="Gros-Balthazard M."/>
            <person name="Flowers J.M."/>
            <person name="Copetti D."/>
            <person name="Lemansour A."/>
            <person name="Lebrun M."/>
            <person name="Masmoudi K."/>
            <person name="Ferrand S."/>
            <person name="Dhar M.I."/>
            <person name="Fresquez Z.A."/>
            <person name="Rosas U."/>
            <person name="Zhang J."/>
            <person name="Talag J."/>
            <person name="Lee S."/>
            <person name="Kudrna D."/>
            <person name="Powell R.F."/>
            <person name="Leitch I.J."/>
            <person name="Krueger R.R."/>
            <person name="Wing R.A."/>
            <person name="Amiri K.M.A."/>
            <person name="Purugganan M.D."/>
        </authorList>
    </citation>
    <scope>NUCLEOTIDE SEQUENCE [LARGE SCALE GENOMIC DNA]</scope>
    <source>
        <strain evidence="11">cv. Khalas</strain>
    </source>
</reference>
<accession>A0A8B9ALR7</accession>
<dbReference type="PANTHER" id="PTHR24186:SF50">
    <property type="entry name" value="ANKYRIN REPEAT-CONTAINING PROTEIN ITN1-LIKE ISOFORM X1"/>
    <property type="match status" value="1"/>
</dbReference>
<evidence type="ECO:0000256" key="8">
    <source>
        <dbReference type="SAM" id="MobiDB-lite"/>
    </source>
</evidence>
<evidence type="ECO:0000256" key="7">
    <source>
        <dbReference type="PROSITE-ProRule" id="PRU00023"/>
    </source>
</evidence>
<feature type="domain" description="PGG" evidence="10">
    <location>
        <begin position="504"/>
        <end position="610"/>
    </location>
</feature>
<dbReference type="AlphaFoldDB" id="A0A8B9ALR7"/>
<dbReference type="GO" id="GO:0005886">
    <property type="term" value="C:plasma membrane"/>
    <property type="evidence" value="ECO:0007669"/>
    <property type="project" value="TreeGrafter"/>
</dbReference>
<dbReference type="OrthoDB" id="681442at2759"/>
<evidence type="ECO:0000256" key="4">
    <source>
        <dbReference type="ARBA" id="ARBA00022989"/>
    </source>
</evidence>
<evidence type="ECO:0000256" key="2">
    <source>
        <dbReference type="ARBA" id="ARBA00022692"/>
    </source>
</evidence>
<name>A0A8B9ALR7_PHODC</name>
<evidence type="ECO:0000256" key="3">
    <source>
        <dbReference type="ARBA" id="ARBA00022737"/>
    </source>
</evidence>
<feature type="transmembrane region" description="Helical" evidence="9">
    <location>
        <begin position="673"/>
        <end position="700"/>
    </location>
</feature>
<feature type="transmembrane region" description="Helical" evidence="9">
    <location>
        <begin position="549"/>
        <end position="570"/>
    </location>
</feature>
<keyword evidence="11" id="KW-1185">Reference proteome</keyword>
<evidence type="ECO:0000256" key="6">
    <source>
        <dbReference type="ARBA" id="ARBA00023136"/>
    </source>
</evidence>
<dbReference type="SMART" id="SM00248">
    <property type="entry name" value="ANK"/>
    <property type="match status" value="9"/>
</dbReference>
<dbReference type="PANTHER" id="PTHR24186">
    <property type="entry name" value="PROTEIN PHOSPHATASE 1 REGULATORY SUBUNIT"/>
    <property type="match status" value="1"/>
</dbReference>
<feature type="repeat" description="ANK" evidence="7">
    <location>
        <begin position="206"/>
        <end position="231"/>
    </location>
</feature>
<feature type="region of interest" description="Disordered" evidence="8">
    <location>
        <begin position="462"/>
        <end position="486"/>
    </location>
</feature>
<dbReference type="SUPFAM" id="SSF48403">
    <property type="entry name" value="Ankyrin repeat"/>
    <property type="match status" value="1"/>
</dbReference>